<dbReference type="PANTHER" id="PTHR21011">
    <property type="entry name" value="MITOCHONDRIAL 28S RIBOSOMAL PROTEIN S6"/>
    <property type="match status" value="1"/>
</dbReference>
<dbReference type="InterPro" id="IPR000529">
    <property type="entry name" value="Ribosomal_bS6"/>
</dbReference>
<dbReference type="Proteomes" id="UP000249343">
    <property type="component" value="Unassembled WGS sequence"/>
</dbReference>
<keyword evidence="4" id="KW-0689">Ribosomal protein</keyword>
<dbReference type="GO" id="GO:0005840">
    <property type="term" value="C:ribosome"/>
    <property type="evidence" value="ECO:0007669"/>
    <property type="project" value="UniProtKB-KW"/>
</dbReference>
<dbReference type="InterPro" id="IPR020814">
    <property type="entry name" value="Ribosomal_S6_plastid/chlpt"/>
</dbReference>
<evidence type="ECO:0000256" key="4">
    <source>
        <dbReference type="HAMAP-Rule" id="MF_00360"/>
    </source>
</evidence>
<dbReference type="GO" id="GO:0070181">
    <property type="term" value="F:small ribosomal subunit rRNA binding"/>
    <property type="evidence" value="ECO:0007669"/>
    <property type="project" value="TreeGrafter"/>
</dbReference>
<dbReference type="Gene3D" id="3.30.70.60">
    <property type="match status" value="1"/>
</dbReference>
<dbReference type="NCBIfam" id="TIGR00166">
    <property type="entry name" value="S6"/>
    <property type="match status" value="1"/>
</dbReference>
<evidence type="ECO:0000256" key="2">
    <source>
        <dbReference type="ARBA" id="ARBA00035104"/>
    </source>
</evidence>
<proteinExistence type="inferred from homology"/>
<dbReference type="GO" id="GO:0005737">
    <property type="term" value="C:cytoplasm"/>
    <property type="evidence" value="ECO:0007669"/>
    <property type="project" value="UniProtKB-ARBA"/>
</dbReference>
<dbReference type="GO" id="GO:0006412">
    <property type="term" value="P:translation"/>
    <property type="evidence" value="ECO:0007669"/>
    <property type="project" value="UniProtKB-UniRule"/>
</dbReference>
<accession>A0A328IJR4</accession>
<sequence length="108" mass="12964">MKRYEIMYILNPTLNDENIKNINNIIKDIFLNKGKIFNFEDAKLKTLAYPIQKFEKGFYNTLLVEANEKHIEEFNHIANIKEEIIRFILINREGKKYDKQSHSSRQDN</sequence>
<keyword evidence="4" id="KW-0687">Ribonucleoprotein</keyword>
<dbReference type="InterPro" id="IPR014717">
    <property type="entry name" value="Transl_elong_EF1B/ribsomal_bS6"/>
</dbReference>
<dbReference type="HAMAP" id="MF_00360">
    <property type="entry name" value="Ribosomal_bS6"/>
    <property type="match status" value="1"/>
</dbReference>
<dbReference type="GO" id="GO:1990904">
    <property type="term" value="C:ribonucleoprotein complex"/>
    <property type="evidence" value="ECO:0007669"/>
    <property type="project" value="UniProtKB-KW"/>
</dbReference>
<keyword evidence="4" id="KW-0699">rRNA-binding</keyword>
<gene>
    <name evidence="4" type="primary">rpsF</name>
    <name evidence="5" type="ORF">DH96_00320</name>
</gene>
<evidence type="ECO:0000313" key="5">
    <source>
        <dbReference type="EMBL" id="RAM57995.1"/>
    </source>
</evidence>
<dbReference type="EMBL" id="JHUK01000001">
    <property type="protein sequence ID" value="RAM57995.1"/>
    <property type="molecule type" value="Genomic_DNA"/>
</dbReference>
<dbReference type="Pfam" id="PF01250">
    <property type="entry name" value="Ribosomal_S6"/>
    <property type="match status" value="1"/>
</dbReference>
<comment type="caution">
    <text evidence="5">The sequence shown here is derived from an EMBL/GenBank/DDBJ whole genome shotgun (WGS) entry which is preliminary data.</text>
</comment>
<protein>
    <recommendedName>
        <fullName evidence="3 4">Small ribosomal subunit protein bS6</fullName>
    </recommendedName>
</protein>
<evidence type="ECO:0000256" key="3">
    <source>
        <dbReference type="ARBA" id="ARBA00035294"/>
    </source>
</evidence>
<keyword evidence="6" id="KW-1185">Reference proteome</keyword>
<evidence type="ECO:0000313" key="6">
    <source>
        <dbReference type="Proteomes" id="UP000249343"/>
    </source>
</evidence>
<dbReference type="SUPFAM" id="SSF54995">
    <property type="entry name" value="Ribosomal protein S6"/>
    <property type="match status" value="1"/>
</dbReference>
<dbReference type="InterPro" id="IPR035980">
    <property type="entry name" value="Ribosomal_bS6_sf"/>
</dbReference>
<evidence type="ECO:0000256" key="1">
    <source>
        <dbReference type="ARBA" id="ARBA00009512"/>
    </source>
</evidence>
<keyword evidence="4" id="KW-0694">RNA-binding</keyword>
<reference evidence="5 6" key="1">
    <citation type="submission" date="2014-04" db="EMBL/GenBank/DDBJ databases">
        <title>Genome study of Napier grass stunt phytoplasma.</title>
        <authorList>
            <person name="Kawicha P."/>
            <person name="Dickinson M."/>
            <person name="Hodgetts J."/>
        </authorList>
    </citation>
    <scope>NUCLEOTIDE SEQUENCE [LARGE SCALE GENOMIC DNA]</scope>
    <source>
        <strain evidence="5 6">NGS-S10</strain>
    </source>
</reference>
<dbReference type="AlphaFoldDB" id="A0A328IJR4"/>
<comment type="function">
    <text evidence="2 4">Binds together with bS18 to 16S ribosomal RNA.</text>
</comment>
<comment type="similarity">
    <text evidence="1 4">Belongs to the bacterial ribosomal protein bS6 family.</text>
</comment>
<dbReference type="GO" id="GO:0003735">
    <property type="term" value="F:structural constituent of ribosome"/>
    <property type="evidence" value="ECO:0007669"/>
    <property type="project" value="InterPro"/>
</dbReference>
<name>A0A328IJR4_9MOLU</name>
<organism evidence="5 6">
    <name type="scientific">Candidatus Phytoplasma oryzae</name>
    <dbReference type="NCBI Taxonomy" id="203274"/>
    <lineage>
        <taxon>Bacteria</taxon>
        <taxon>Bacillati</taxon>
        <taxon>Mycoplasmatota</taxon>
        <taxon>Mollicutes</taxon>
        <taxon>Acholeplasmatales</taxon>
        <taxon>Acholeplasmataceae</taxon>
        <taxon>Candidatus Phytoplasma</taxon>
        <taxon>16SrXI (Rice yellow dwarf group)</taxon>
    </lineage>
</organism>
<dbReference type="CDD" id="cd00473">
    <property type="entry name" value="bS6"/>
    <property type="match status" value="1"/>
</dbReference>
<dbReference type="PANTHER" id="PTHR21011:SF1">
    <property type="entry name" value="SMALL RIBOSOMAL SUBUNIT PROTEIN BS6M"/>
    <property type="match status" value="1"/>
</dbReference>
<dbReference type="RefSeq" id="WP_066539821.1">
    <property type="nucleotide sequence ID" value="NZ_JHUK01000001.1"/>
</dbReference>
<dbReference type="OrthoDB" id="9812702at2"/>